<gene>
    <name evidence="1" type="ORF">PXEA_LOCUS1563</name>
</gene>
<dbReference type="AlphaFoldDB" id="A0A448WC23"/>
<proteinExistence type="predicted"/>
<comment type="caution">
    <text evidence="1">The sequence shown here is derived from an EMBL/GenBank/DDBJ whole genome shotgun (WGS) entry which is preliminary data.</text>
</comment>
<accession>A0A448WC23</accession>
<dbReference type="Proteomes" id="UP000784294">
    <property type="component" value="Unassembled WGS sequence"/>
</dbReference>
<dbReference type="EMBL" id="CAAALY010003212">
    <property type="protein sequence ID" value="VEL08123.1"/>
    <property type="molecule type" value="Genomic_DNA"/>
</dbReference>
<evidence type="ECO:0000313" key="2">
    <source>
        <dbReference type="Proteomes" id="UP000784294"/>
    </source>
</evidence>
<evidence type="ECO:0000313" key="1">
    <source>
        <dbReference type="EMBL" id="VEL08123.1"/>
    </source>
</evidence>
<name>A0A448WC23_9PLAT</name>
<sequence length="155" mass="17233">MEACLFPLTDTRLCLQAEPLGRHYLLPKRAQLHPSYCLTVPDPASLASFDGHVYRQTGQSVSFMTLFISCCSLAVLFRFSVCVRSACTSSLSQFYSPSLPIQTDLAQRLRTFMSSELSGTGHLVSGIAIQLTPSLRIRLFCRFVGRWLGRSQSCC</sequence>
<keyword evidence="2" id="KW-1185">Reference proteome</keyword>
<protein>
    <submittedName>
        <fullName evidence="1">Uncharacterized protein</fullName>
    </submittedName>
</protein>
<organism evidence="1 2">
    <name type="scientific">Protopolystoma xenopodis</name>
    <dbReference type="NCBI Taxonomy" id="117903"/>
    <lineage>
        <taxon>Eukaryota</taxon>
        <taxon>Metazoa</taxon>
        <taxon>Spiralia</taxon>
        <taxon>Lophotrochozoa</taxon>
        <taxon>Platyhelminthes</taxon>
        <taxon>Monogenea</taxon>
        <taxon>Polyopisthocotylea</taxon>
        <taxon>Polystomatidea</taxon>
        <taxon>Polystomatidae</taxon>
        <taxon>Protopolystoma</taxon>
    </lineage>
</organism>
<reference evidence="1" key="1">
    <citation type="submission" date="2018-11" db="EMBL/GenBank/DDBJ databases">
        <authorList>
            <consortium name="Pathogen Informatics"/>
        </authorList>
    </citation>
    <scope>NUCLEOTIDE SEQUENCE</scope>
</reference>